<sequence>MAIKVLSSVLFAMLLCVLYVAQAETHDTMRLCGRAFVRALVYTCGGSRWRRLTVEDNTLPEGEDSLLSSELWSQHSDVLEAIDRQQRDQNQALMTECCQFGCRRTDLSTLC</sequence>
<dbReference type="InterPro" id="IPR036438">
    <property type="entry name" value="Insulin-like_sf"/>
</dbReference>
<dbReference type="AlphaFoldDB" id="A0A673AMD9"/>
<evidence type="ECO:0000256" key="4">
    <source>
        <dbReference type="ARBA" id="ARBA00022702"/>
    </source>
</evidence>
<evidence type="ECO:0000256" key="5">
    <source>
        <dbReference type="ARBA" id="ARBA00023157"/>
    </source>
</evidence>
<evidence type="ECO:0000313" key="9">
    <source>
        <dbReference type="Proteomes" id="UP000472271"/>
    </source>
</evidence>
<dbReference type="SUPFAM" id="SSF56994">
    <property type="entry name" value="Insulin-like"/>
    <property type="match status" value="1"/>
</dbReference>
<proteinExistence type="predicted"/>
<organism evidence="8 9">
    <name type="scientific">Sphaeramia orbicularis</name>
    <name type="common">orbiculate cardinalfish</name>
    <dbReference type="NCBI Taxonomy" id="375764"/>
    <lineage>
        <taxon>Eukaryota</taxon>
        <taxon>Metazoa</taxon>
        <taxon>Chordata</taxon>
        <taxon>Craniata</taxon>
        <taxon>Vertebrata</taxon>
        <taxon>Euteleostomi</taxon>
        <taxon>Actinopterygii</taxon>
        <taxon>Neopterygii</taxon>
        <taxon>Teleostei</taxon>
        <taxon>Neoteleostei</taxon>
        <taxon>Acanthomorphata</taxon>
        <taxon>Gobiaria</taxon>
        <taxon>Kurtiformes</taxon>
        <taxon>Apogonoidei</taxon>
        <taxon>Apogonidae</taxon>
        <taxon>Apogoninae</taxon>
        <taxon>Sphaeramia</taxon>
    </lineage>
</organism>
<dbReference type="InterPro" id="IPR016179">
    <property type="entry name" value="Insulin-like"/>
</dbReference>
<dbReference type="Proteomes" id="UP000472271">
    <property type="component" value="Chromosome 17"/>
</dbReference>
<keyword evidence="6" id="KW-0732">Signal</keyword>
<keyword evidence="4" id="KW-0372">Hormone</keyword>
<keyword evidence="5" id="KW-1015">Disulfide bond</keyword>
<protein>
    <recommendedName>
        <fullName evidence="7">Insulin-like domain-containing protein</fullName>
    </recommendedName>
</protein>
<evidence type="ECO:0000256" key="6">
    <source>
        <dbReference type="SAM" id="SignalP"/>
    </source>
</evidence>
<dbReference type="GO" id="GO:0005179">
    <property type="term" value="F:hormone activity"/>
    <property type="evidence" value="ECO:0007669"/>
    <property type="project" value="UniProtKB-KW"/>
</dbReference>
<feature type="signal peptide" evidence="6">
    <location>
        <begin position="1"/>
        <end position="23"/>
    </location>
</feature>
<dbReference type="GO" id="GO:0005576">
    <property type="term" value="C:extracellular region"/>
    <property type="evidence" value="ECO:0007669"/>
    <property type="project" value="UniProtKB-SubCell"/>
</dbReference>
<keyword evidence="3" id="KW-0964">Secreted</keyword>
<comment type="subunit">
    <text evidence="2">Heterodimer of a B chain and an A chain linked by two disulfide bonds.</text>
</comment>
<dbReference type="Ensembl" id="ENSSORT00005030615.1">
    <property type="protein sequence ID" value="ENSSORP00005029778.1"/>
    <property type="gene ID" value="ENSSORG00005014232.1"/>
</dbReference>
<keyword evidence="9" id="KW-1185">Reference proteome</keyword>
<comment type="subcellular location">
    <subcellularLocation>
        <location evidence="1">Secreted</location>
    </subcellularLocation>
</comment>
<feature type="domain" description="Insulin-like" evidence="7">
    <location>
        <begin position="29"/>
        <end position="111"/>
    </location>
</feature>
<feature type="chain" id="PRO_5025509412" description="Insulin-like domain-containing protein" evidence="6">
    <location>
        <begin position="24"/>
        <end position="111"/>
    </location>
</feature>
<reference evidence="8" key="3">
    <citation type="submission" date="2025-09" db="UniProtKB">
        <authorList>
            <consortium name="Ensembl"/>
        </authorList>
    </citation>
    <scope>IDENTIFICATION</scope>
</reference>
<dbReference type="SMART" id="SM00078">
    <property type="entry name" value="IlGF"/>
    <property type="match status" value="1"/>
</dbReference>
<evidence type="ECO:0000256" key="3">
    <source>
        <dbReference type="ARBA" id="ARBA00022525"/>
    </source>
</evidence>
<accession>A0A673AMD9</accession>
<evidence type="ECO:0000313" key="8">
    <source>
        <dbReference type="Ensembl" id="ENSSORP00005029778.1"/>
    </source>
</evidence>
<evidence type="ECO:0000256" key="2">
    <source>
        <dbReference type="ARBA" id="ARBA00011207"/>
    </source>
</evidence>
<dbReference type="PANTHER" id="PTHR20968:SF2">
    <property type="entry name" value="INSULIN-LIKE PEPTIDE INSL5"/>
    <property type="match status" value="1"/>
</dbReference>
<dbReference type="InParanoid" id="A0A673AMD9"/>
<dbReference type="Gene3D" id="1.10.100.10">
    <property type="entry name" value="Insulin-like"/>
    <property type="match status" value="1"/>
</dbReference>
<dbReference type="InterPro" id="IPR051777">
    <property type="entry name" value="Insulin-like_neuro_ligands"/>
</dbReference>
<dbReference type="GO" id="GO:0001664">
    <property type="term" value="F:G protein-coupled receptor binding"/>
    <property type="evidence" value="ECO:0007669"/>
    <property type="project" value="TreeGrafter"/>
</dbReference>
<dbReference type="PANTHER" id="PTHR20968">
    <property type="entry name" value="ILGF DOMAIN-CONTAINING PROTEIN"/>
    <property type="match status" value="1"/>
</dbReference>
<evidence type="ECO:0000259" key="7">
    <source>
        <dbReference type="SMART" id="SM00078"/>
    </source>
</evidence>
<reference evidence="8" key="1">
    <citation type="submission" date="2019-06" db="EMBL/GenBank/DDBJ databases">
        <authorList>
            <consortium name="Wellcome Sanger Institute Data Sharing"/>
        </authorList>
    </citation>
    <scope>NUCLEOTIDE SEQUENCE [LARGE SCALE GENOMIC DNA]</scope>
</reference>
<name>A0A673AMD9_9TELE</name>
<dbReference type="CDD" id="cd04365">
    <property type="entry name" value="IlGF_relaxin_like"/>
    <property type="match status" value="1"/>
</dbReference>
<evidence type="ECO:0000256" key="1">
    <source>
        <dbReference type="ARBA" id="ARBA00004613"/>
    </source>
</evidence>
<reference evidence="8" key="2">
    <citation type="submission" date="2025-08" db="UniProtKB">
        <authorList>
            <consortium name="Ensembl"/>
        </authorList>
    </citation>
    <scope>IDENTIFICATION</scope>
</reference>
<dbReference type="Pfam" id="PF00049">
    <property type="entry name" value="Insulin"/>
    <property type="match status" value="1"/>
</dbReference>